<dbReference type="Proteomes" id="UP000381693">
    <property type="component" value="Unassembled WGS sequence"/>
</dbReference>
<keyword evidence="9" id="KW-1185">Reference proteome</keyword>
<dbReference type="GO" id="GO:0018189">
    <property type="term" value="P:pyrroloquinoline quinone biosynthetic process"/>
    <property type="evidence" value="ECO:0007669"/>
    <property type="project" value="UniProtKB-UniRule"/>
</dbReference>
<dbReference type="SUPFAM" id="SSF56281">
    <property type="entry name" value="Metallo-hydrolase/oxidoreductase"/>
    <property type="match status" value="1"/>
</dbReference>
<comment type="function">
    <text evidence="6">May be involved in the transport of PQQ or its precursor to the periplasm.</text>
</comment>
<dbReference type="InterPro" id="IPR001279">
    <property type="entry name" value="Metallo-B-lactamas"/>
</dbReference>
<comment type="similarity">
    <text evidence="2 6">Belongs to the PqqB family.</text>
</comment>
<dbReference type="Pfam" id="PF12706">
    <property type="entry name" value="Lactamase_B_2"/>
    <property type="match status" value="1"/>
</dbReference>
<evidence type="ECO:0000256" key="5">
    <source>
        <dbReference type="ARBA" id="ARBA00022905"/>
    </source>
</evidence>
<dbReference type="EMBL" id="CABFUZ020000116">
    <property type="protein sequence ID" value="VVM06456.1"/>
    <property type="molecule type" value="Genomic_DNA"/>
</dbReference>
<keyword evidence="5 6" id="KW-0884">PQQ biosynthesis</keyword>
<feature type="domain" description="Metallo-beta-lactamase" evidence="7">
    <location>
        <begin position="79"/>
        <end position="289"/>
    </location>
</feature>
<evidence type="ECO:0000313" key="9">
    <source>
        <dbReference type="Proteomes" id="UP000381693"/>
    </source>
</evidence>
<comment type="pathway">
    <text evidence="1 6">Cofactor biosynthesis; pyrroloquinoline quinone biosynthesis.</text>
</comment>
<gene>
    <name evidence="6 8" type="primary">pqqB</name>
    <name evidence="8" type="ORF">MAMC_01106</name>
</gene>
<dbReference type="PANTHER" id="PTHR42663:SF7">
    <property type="entry name" value="COENZYME PQQ SYNTHESIS PROTEIN B"/>
    <property type="match status" value="1"/>
</dbReference>
<dbReference type="NCBIfam" id="TIGR02108">
    <property type="entry name" value="PQQ_syn_pqqB"/>
    <property type="match status" value="1"/>
</dbReference>
<dbReference type="InterPro" id="IPR036866">
    <property type="entry name" value="RibonucZ/Hydroxyglut_hydro"/>
</dbReference>
<accession>A0A5E6MDP7</accession>
<dbReference type="UniPathway" id="UPA00539"/>
<protein>
    <recommendedName>
        <fullName evidence="3 6">Coenzyme PQQ synthesis protein B</fullName>
    </recommendedName>
    <alternativeName>
        <fullName evidence="6">Pyrroloquinoline quinone biosynthesis protein B</fullName>
    </alternativeName>
</protein>
<dbReference type="Gene3D" id="3.60.15.10">
    <property type="entry name" value="Ribonuclease Z/Hydroxyacylglutathione hydrolase-like"/>
    <property type="match status" value="1"/>
</dbReference>
<evidence type="ECO:0000256" key="3">
    <source>
        <dbReference type="ARBA" id="ARBA00015084"/>
    </source>
</evidence>
<sequence>MSLRVHPVLFLSIPRLQRIVSARMRLLVLGSGAGGGVPQWNCRCPNCTQAREERDLPFSKNVFRHTQASIALREAGEPWLLVNASPDLCSQFARQAELAPPEGAMRASPLAAVALTDGQIDHATGLLFLREGTELTLVCTDPVWKSLGSSFPIVSVLRHFLPVNRLSYPAQVGSLLLEALPLRAGPAPYEAPSGESGHVVALRVTGKKSGGCVVYAPGLPEISSELADFVAGSDCLLVDGTFWSEEELAPMSRERRRSILGSHLPISGPGGTLEWLAKLPIPQKLYVHINNTNPILDPGSPPAKEVKEAGVGIAYDGMLLSLYSPHS</sequence>
<dbReference type="AlphaFoldDB" id="A0A5E6MDP7"/>
<evidence type="ECO:0000256" key="6">
    <source>
        <dbReference type="HAMAP-Rule" id="MF_00653"/>
    </source>
</evidence>
<dbReference type="HAMAP" id="MF_00653">
    <property type="entry name" value="PQQ_syn_PqqB"/>
    <property type="match status" value="1"/>
</dbReference>
<evidence type="ECO:0000259" key="7">
    <source>
        <dbReference type="Pfam" id="PF12706"/>
    </source>
</evidence>
<dbReference type="PANTHER" id="PTHR42663">
    <property type="entry name" value="HYDROLASE C777.06C-RELATED-RELATED"/>
    <property type="match status" value="1"/>
</dbReference>
<dbReference type="InterPro" id="IPR011842">
    <property type="entry name" value="PQQ_synth_PqqB"/>
</dbReference>
<evidence type="ECO:0000256" key="4">
    <source>
        <dbReference type="ARBA" id="ARBA00022448"/>
    </source>
</evidence>
<comment type="caution">
    <text evidence="8">The sequence shown here is derived from an EMBL/GenBank/DDBJ whole genome shotgun (WGS) entry which is preliminary data.</text>
</comment>
<reference evidence="8" key="1">
    <citation type="submission" date="2019-09" db="EMBL/GenBank/DDBJ databases">
        <authorList>
            <person name="Cremers G."/>
        </authorList>
    </citation>
    <scope>NUCLEOTIDE SEQUENCE [LARGE SCALE GENOMIC DNA]</scope>
    <source>
        <strain evidence="8">3B</strain>
    </source>
</reference>
<organism evidence="8 9">
    <name type="scientific">Methylacidimicrobium cyclopophantes</name>
    <dbReference type="NCBI Taxonomy" id="1041766"/>
    <lineage>
        <taxon>Bacteria</taxon>
        <taxon>Pseudomonadati</taxon>
        <taxon>Verrucomicrobiota</taxon>
        <taxon>Methylacidimicrobium</taxon>
    </lineage>
</organism>
<evidence type="ECO:0000313" key="8">
    <source>
        <dbReference type="EMBL" id="VVM06456.1"/>
    </source>
</evidence>
<evidence type="ECO:0000256" key="2">
    <source>
        <dbReference type="ARBA" id="ARBA00008481"/>
    </source>
</evidence>
<name>A0A5E6MDP7_9BACT</name>
<proteinExistence type="inferred from homology"/>
<evidence type="ECO:0000256" key="1">
    <source>
        <dbReference type="ARBA" id="ARBA00004886"/>
    </source>
</evidence>
<keyword evidence="4 6" id="KW-0813">Transport</keyword>